<evidence type="ECO:0000313" key="9">
    <source>
        <dbReference type="EMBL" id="MBF9221343.1"/>
    </source>
</evidence>
<accession>A0ABS0I2Z6</accession>
<keyword evidence="7" id="KW-0732">Signal</keyword>
<dbReference type="InterPro" id="IPR001586">
    <property type="entry name" value="Beta-lactam_class-C_AS"/>
</dbReference>
<dbReference type="InterPro" id="IPR001466">
    <property type="entry name" value="Beta-lactam-related"/>
</dbReference>
<keyword evidence="3 6" id="KW-0378">Hydrolase</keyword>
<comment type="caution">
    <text evidence="9">The sequence shown here is derived from an EMBL/GenBank/DDBJ whole genome shotgun (WGS) entry which is preliminary data.</text>
</comment>
<organism evidence="9 10">
    <name type="scientific">Hymenobacter ruricola</name>
    <dbReference type="NCBI Taxonomy" id="2791023"/>
    <lineage>
        <taxon>Bacteria</taxon>
        <taxon>Pseudomonadati</taxon>
        <taxon>Bacteroidota</taxon>
        <taxon>Cytophagia</taxon>
        <taxon>Cytophagales</taxon>
        <taxon>Hymenobacteraceae</taxon>
        <taxon>Hymenobacter</taxon>
    </lineage>
</organism>
<evidence type="ECO:0000256" key="5">
    <source>
        <dbReference type="PROSITE-ProRule" id="PRU00339"/>
    </source>
</evidence>
<sequence length="494" mass="53336">MRSKPSFFVAGLLLLLGLRASGQTPPLAMPAKVDATIQQLGAAFVQLPAHAGLSIGIVRNGQTRLYHFGTTRRGTQQLPTAQTVYEIGSLSKTFASLLLAQAVVEKRVRLTDDVRQYLDGDYPNLTYQGKPIQLLHLANTTAGLPNNFPGPAAFAGLPPDSIIPVSARLGARYTRQQFFQDLRRTTLSQPPGQTPAHSNVAGQLLGYVLENIYHQSYAELLKTRLEQPLGMHAGAGPVASELAATGYDDQGRAAPLLSAMPTLLAAGGLRYSPADLLRYVAYQLDEKQPAVALSHRATWGTAAQGVALNWLVSQTLDSHRRLRHSGGTFGCASYCDLYPEQRTGLVLLANESDAGTQDALKALSQQILVALDGEPAGWAALQVGLRQRGYGQVQALVQQVRRTHPELFLDEEFVNEWGYGLAGSGKLADALEVFKLNVALYPGSWNTYDSLAETYERLGNRPLAIENYQRSLALNAGNSNAADFLKKAGAHPAK</sequence>
<dbReference type="InterPro" id="IPR012338">
    <property type="entry name" value="Beta-lactam/transpept-like"/>
</dbReference>
<keyword evidence="4 6" id="KW-0046">Antibiotic resistance</keyword>
<dbReference type="SUPFAM" id="SSF56601">
    <property type="entry name" value="beta-lactamase/transpeptidase-like"/>
    <property type="match status" value="1"/>
</dbReference>
<dbReference type="InterPro" id="IPR050491">
    <property type="entry name" value="AmpC-like"/>
</dbReference>
<dbReference type="SUPFAM" id="SSF48452">
    <property type="entry name" value="TPR-like"/>
    <property type="match status" value="1"/>
</dbReference>
<protein>
    <recommendedName>
        <fullName evidence="6">Beta-lactamase</fullName>
        <ecNumber evidence="6">3.5.2.6</ecNumber>
    </recommendedName>
</protein>
<evidence type="ECO:0000256" key="6">
    <source>
        <dbReference type="RuleBase" id="RU361140"/>
    </source>
</evidence>
<comment type="similarity">
    <text evidence="2 6">Belongs to the class-C beta-lactamase family.</text>
</comment>
<dbReference type="GO" id="GO:0016787">
    <property type="term" value="F:hydrolase activity"/>
    <property type="evidence" value="ECO:0007669"/>
    <property type="project" value="UniProtKB-KW"/>
</dbReference>
<evidence type="ECO:0000259" key="8">
    <source>
        <dbReference type="Pfam" id="PF00144"/>
    </source>
</evidence>
<feature type="domain" description="Beta-lactamase-related" evidence="8">
    <location>
        <begin position="43"/>
        <end position="358"/>
    </location>
</feature>
<dbReference type="PANTHER" id="PTHR46825">
    <property type="entry name" value="D-ALANYL-D-ALANINE-CARBOXYPEPTIDASE/ENDOPEPTIDASE AMPH"/>
    <property type="match status" value="1"/>
</dbReference>
<name>A0ABS0I2Z6_9BACT</name>
<keyword evidence="10" id="KW-1185">Reference proteome</keyword>
<dbReference type="InterPro" id="IPR011990">
    <property type="entry name" value="TPR-like_helical_dom_sf"/>
</dbReference>
<dbReference type="PROSITE" id="PS50005">
    <property type="entry name" value="TPR"/>
    <property type="match status" value="1"/>
</dbReference>
<evidence type="ECO:0000256" key="4">
    <source>
        <dbReference type="ARBA" id="ARBA00023251"/>
    </source>
</evidence>
<dbReference type="EC" id="3.5.2.6" evidence="6"/>
<evidence type="ECO:0000256" key="2">
    <source>
        <dbReference type="ARBA" id="ARBA00007840"/>
    </source>
</evidence>
<reference evidence="9 10" key="1">
    <citation type="submission" date="2020-11" db="EMBL/GenBank/DDBJ databases">
        <authorList>
            <person name="Kim M.K."/>
        </authorList>
    </citation>
    <scope>NUCLEOTIDE SEQUENCE [LARGE SCALE GENOMIC DNA]</scope>
    <source>
        <strain evidence="9 10">BT662</strain>
    </source>
</reference>
<evidence type="ECO:0000256" key="7">
    <source>
        <dbReference type="SAM" id="SignalP"/>
    </source>
</evidence>
<feature type="repeat" description="TPR" evidence="5">
    <location>
        <begin position="445"/>
        <end position="478"/>
    </location>
</feature>
<evidence type="ECO:0000256" key="1">
    <source>
        <dbReference type="ARBA" id="ARBA00001526"/>
    </source>
</evidence>
<comment type="catalytic activity">
    <reaction evidence="1 6">
        <text>a beta-lactam + H2O = a substituted beta-amino acid</text>
        <dbReference type="Rhea" id="RHEA:20401"/>
        <dbReference type="ChEBI" id="CHEBI:15377"/>
        <dbReference type="ChEBI" id="CHEBI:35627"/>
        <dbReference type="ChEBI" id="CHEBI:140347"/>
        <dbReference type="EC" id="3.5.2.6"/>
    </reaction>
</comment>
<feature type="chain" id="PRO_5046187563" description="Beta-lactamase" evidence="7">
    <location>
        <begin position="23"/>
        <end position="494"/>
    </location>
</feature>
<proteinExistence type="inferred from homology"/>
<dbReference type="PANTHER" id="PTHR46825:SF8">
    <property type="entry name" value="BETA-LACTAMASE-RELATED"/>
    <property type="match status" value="1"/>
</dbReference>
<dbReference type="PROSITE" id="PS00336">
    <property type="entry name" value="BETA_LACTAMASE_C"/>
    <property type="match status" value="1"/>
</dbReference>
<dbReference type="Proteomes" id="UP000618931">
    <property type="component" value="Unassembled WGS sequence"/>
</dbReference>
<dbReference type="Gene3D" id="1.25.40.10">
    <property type="entry name" value="Tetratricopeptide repeat domain"/>
    <property type="match status" value="1"/>
</dbReference>
<dbReference type="Gene3D" id="3.40.710.10">
    <property type="entry name" value="DD-peptidase/beta-lactamase superfamily"/>
    <property type="match status" value="1"/>
</dbReference>
<evidence type="ECO:0000313" key="10">
    <source>
        <dbReference type="Proteomes" id="UP000618931"/>
    </source>
</evidence>
<dbReference type="InterPro" id="IPR019734">
    <property type="entry name" value="TPR_rpt"/>
</dbReference>
<keyword evidence="5" id="KW-0802">TPR repeat</keyword>
<feature type="signal peptide" evidence="7">
    <location>
        <begin position="1"/>
        <end position="22"/>
    </location>
</feature>
<dbReference type="EMBL" id="JADQDM010000003">
    <property type="protein sequence ID" value="MBF9221343.1"/>
    <property type="molecule type" value="Genomic_DNA"/>
</dbReference>
<evidence type="ECO:0000256" key="3">
    <source>
        <dbReference type="ARBA" id="ARBA00022801"/>
    </source>
</evidence>
<gene>
    <name evidence="9" type="ORF">I2H31_09520</name>
</gene>
<dbReference type="Pfam" id="PF00144">
    <property type="entry name" value="Beta-lactamase"/>
    <property type="match status" value="1"/>
</dbReference>